<sequence length="130" mass="14665">MCSPPRGEKNPRVLRCREPVKEGRAREKRKLKALCCAEMRTKVQRAATQTAHISSKQLHTGTDGIPLDREAVARAIRRALEDGRDKARVSFMALLGTHPTWDGVWRARYSRPLGEQPIIAEGKVERCGHQ</sequence>
<gene>
    <name evidence="1" type="ORF">NDU88_005064</name>
</gene>
<evidence type="ECO:0000313" key="2">
    <source>
        <dbReference type="Proteomes" id="UP001066276"/>
    </source>
</evidence>
<proteinExistence type="predicted"/>
<name>A0AAV7MFT5_PLEWA</name>
<dbReference type="Proteomes" id="UP001066276">
    <property type="component" value="Chromosome 10"/>
</dbReference>
<dbReference type="EMBL" id="JANPWB010000014">
    <property type="protein sequence ID" value="KAJ1099973.1"/>
    <property type="molecule type" value="Genomic_DNA"/>
</dbReference>
<accession>A0AAV7MFT5</accession>
<keyword evidence="2" id="KW-1185">Reference proteome</keyword>
<evidence type="ECO:0000313" key="1">
    <source>
        <dbReference type="EMBL" id="KAJ1099973.1"/>
    </source>
</evidence>
<reference evidence="1" key="1">
    <citation type="journal article" date="2022" name="bioRxiv">
        <title>Sequencing and chromosome-scale assembly of the giantPleurodeles waltlgenome.</title>
        <authorList>
            <person name="Brown T."/>
            <person name="Elewa A."/>
            <person name="Iarovenko S."/>
            <person name="Subramanian E."/>
            <person name="Araus A.J."/>
            <person name="Petzold A."/>
            <person name="Susuki M."/>
            <person name="Suzuki K.-i.T."/>
            <person name="Hayashi T."/>
            <person name="Toyoda A."/>
            <person name="Oliveira C."/>
            <person name="Osipova E."/>
            <person name="Leigh N.D."/>
            <person name="Simon A."/>
            <person name="Yun M.H."/>
        </authorList>
    </citation>
    <scope>NUCLEOTIDE SEQUENCE</scope>
    <source>
        <strain evidence="1">20211129_DDA</strain>
        <tissue evidence="1">Liver</tissue>
    </source>
</reference>
<comment type="caution">
    <text evidence="1">The sequence shown here is derived from an EMBL/GenBank/DDBJ whole genome shotgun (WGS) entry which is preliminary data.</text>
</comment>
<protein>
    <submittedName>
        <fullName evidence="1">Uncharacterized protein</fullName>
    </submittedName>
</protein>
<dbReference type="AlphaFoldDB" id="A0AAV7MFT5"/>
<organism evidence="1 2">
    <name type="scientific">Pleurodeles waltl</name>
    <name type="common">Iberian ribbed newt</name>
    <dbReference type="NCBI Taxonomy" id="8319"/>
    <lineage>
        <taxon>Eukaryota</taxon>
        <taxon>Metazoa</taxon>
        <taxon>Chordata</taxon>
        <taxon>Craniata</taxon>
        <taxon>Vertebrata</taxon>
        <taxon>Euteleostomi</taxon>
        <taxon>Amphibia</taxon>
        <taxon>Batrachia</taxon>
        <taxon>Caudata</taxon>
        <taxon>Salamandroidea</taxon>
        <taxon>Salamandridae</taxon>
        <taxon>Pleurodelinae</taxon>
        <taxon>Pleurodeles</taxon>
    </lineage>
</organism>